<comment type="caution">
    <text evidence="3">The sequence shown here is derived from an EMBL/GenBank/DDBJ whole genome shotgun (WGS) entry which is preliminary data.</text>
</comment>
<dbReference type="AlphaFoldDB" id="X1CHC7"/>
<sequence>MSVYDNVACGLRWRKEKNEVVRRRVEDVLEVVAMADYRDSNAKTLSGGETQRVAIARALTTQPEVLLLDEPTANLDPISISKIEEVLAHIIGEQRITVVMATHDMSQGQRLAGRVGVIMDGKILQVGSPNEVFTLPKNREVAEFVGVENILAGIVVEKESGLVTIDVNGSGIEAISDYEVGERVYALIRPEEITLTLSKDMSSARNAFPGKIVK</sequence>
<dbReference type="EMBL" id="BART01025013">
    <property type="protein sequence ID" value="GAG95678.1"/>
    <property type="molecule type" value="Genomic_DNA"/>
</dbReference>
<dbReference type="PANTHER" id="PTHR42781">
    <property type="entry name" value="SPERMIDINE/PUTRESCINE IMPORT ATP-BINDING PROTEIN POTA"/>
    <property type="match status" value="1"/>
</dbReference>
<organism evidence="3">
    <name type="scientific">marine sediment metagenome</name>
    <dbReference type="NCBI Taxonomy" id="412755"/>
    <lineage>
        <taxon>unclassified sequences</taxon>
        <taxon>metagenomes</taxon>
        <taxon>ecological metagenomes</taxon>
    </lineage>
</organism>
<gene>
    <name evidence="3" type="ORF">S01H4_45002</name>
</gene>
<dbReference type="GO" id="GO:0005524">
    <property type="term" value="F:ATP binding"/>
    <property type="evidence" value="ECO:0007669"/>
    <property type="project" value="InterPro"/>
</dbReference>
<dbReference type="GO" id="GO:0016887">
    <property type="term" value="F:ATP hydrolysis activity"/>
    <property type="evidence" value="ECO:0007669"/>
    <property type="project" value="InterPro"/>
</dbReference>
<name>X1CHC7_9ZZZZ</name>
<dbReference type="PANTHER" id="PTHR42781:SF4">
    <property type="entry name" value="SPERMIDINE_PUTRESCINE IMPORT ATP-BINDING PROTEIN POTA"/>
    <property type="match status" value="1"/>
</dbReference>
<protein>
    <recommendedName>
        <fullName evidence="2">ABC transporter domain-containing protein</fullName>
    </recommendedName>
</protein>
<keyword evidence="1" id="KW-0813">Transport</keyword>
<proteinExistence type="predicted"/>
<dbReference type="InterPro" id="IPR008995">
    <property type="entry name" value="Mo/tungstate-bd_C_term_dom"/>
</dbReference>
<evidence type="ECO:0000313" key="3">
    <source>
        <dbReference type="EMBL" id="GAG95678.1"/>
    </source>
</evidence>
<dbReference type="InterPro" id="IPR050093">
    <property type="entry name" value="ABC_SmlMolc_Importer"/>
</dbReference>
<dbReference type="SUPFAM" id="SSF52540">
    <property type="entry name" value="P-loop containing nucleoside triphosphate hydrolases"/>
    <property type="match status" value="1"/>
</dbReference>
<dbReference type="SUPFAM" id="SSF50331">
    <property type="entry name" value="MOP-like"/>
    <property type="match status" value="1"/>
</dbReference>
<dbReference type="InterPro" id="IPR012340">
    <property type="entry name" value="NA-bd_OB-fold"/>
</dbReference>
<reference evidence="3" key="1">
    <citation type="journal article" date="2014" name="Front. Microbiol.">
        <title>High frequency of phylogenetically diverse reductive dehalogenase-homologous genes in deep subseafloor sedimentary metagenomes.</title>
        <authorList>
            <person name="Kawai M."/>
            <person name="Futagami T."/>
            <person name="Toyoda A."/>
            <person name="Takaki Y."/>
            <person name="Nishi S."/>
            <person name="Hori S."/>
            <person name="Arai W."/>
            <person name="Tsubouchi T."/>
            <person name="Morono Y."/>
            <person name="Uchiyama I."/>
            <person name="Ito T."/>
            <person name="Fujiyama A."/>
            <person name="Inagaki F."/>
            <person name="Takami H."/>
        </authorList>
    </citation>
    <scope>NUCLEOTIDE SEQUENCE</scope>
    <source>
        <strain evidence="3">Expedition CK06-06</strain>
    </source>
</reference>
<accession>X1CHC7</accession>
<evidence type="ECO:0000259" key="2">
    <source>
        <dbReference type="Pfam" id="PF00005"/>
    </source>
</evidence>
<dbReference type="Pfam" id="PF00005">
    <property type="entry name" value="ABC_tran"/>
    <property type="match status" value="1"/>
</dbReference>
<feature type="domain" description="ABC transporter" evidence="2">
    <location>
        <begin position="16"/>
        <end position="73"/>
    </location>
</feature>
<dbReference type="InterPro" id="IPR003439">
    <property type="entry name" value="ABC_transporter-like_ATP-bd"/>
</dbReference>
<dbReference type="Gene3D" id="2.40.50.140">
    <property type="entry name" value="Nucleic acid-binding proteins"/>
    <property type="match status" value="1"/>
</dbReference>
<dbReference type="InterPro" id="IPR027417">
    <property type="entry name" value="P-loop_NTPase"/>
</dbReference>
<evidence type="ECO:0000256" key="1">
    <source>
        <dbReference type="ARBA" id="ARBA00022448"/>
    </source>
</evidence>
<feature type="non-terminal residue" evidence="3">
    <location>
        <position position="214"/>
    </location>
</feature>
<dbReference type="Gene3D" id="3.40.50.300">
    <property type="entry name" value="P-loop containing nucleotide triphosphate hydrolases"/>
    <property type="match status" value="1"/>
</dbReference>